<keyword evidence="2" id="KW-1185">Reference proteome</keyword>
<sequence length="126" mass="13836">MMLRHAEELLSLLKRKALVLDEVHEHVRLLGGSWTRDQLELFLLCASSVTRDDSGVFQAVAASADDALQTAIVEAVRSFAGKPVPAGQVRARLPQHFVTSDEQVLAVARHTTGLEVFGPKLIRPTR</sequence>
<proteinExistence type="predicted"/>
<evidence type="ECO:0000313" key="2">
    <source>
        <dbReference type="Proteomes" id="UP001156856"/>
    </source>
</evidence>
<accession>A0ABQ6DBL4</accession>
<name>A0ABQ6DBL4_9HYPH</name>
<reference evidence="2" key="1">
    <citation type="journal article" date="2019" name="Int. J. Syst. Evol. Microbiol.">
        <title>The Global Catalogue of Microorganisms (GCM) 10K type strain sequencing project: providing services to taxonomists for standard genome sequencing and annotation.</title>
        <authorList>
            <consortium name="The Broad Institute Genomics Platform"/>
            <consortium name="The Broad Institute Genome Sequencing Center for Infectious Disease"/>
            <person name="Wu L."/>
            <person name="Ma J."/>
        </authorList>
    </citation>
    <scope>NUCLEOTIDE SEQUENCE [LARGE SCALE GENOMIC DNA]</scope>
    <source>
        <strain evidence="2">NBRC 107715</strain>
    </source>
</reference>
<gene>
    <name evidence="1" type="ORF">GCM10007888_06010</name>
</gene>
<dbReference type="EMBL" id="BSPK01000004">
    <property type="protein sequence ID" value="GLS62220.1"/>
    <property type="molecule type" value="Genomic_DNA"/>
</dbReference>
<protein>
    <submittedName>
        <fullName evidence="1">Uncharacterized protein</fullName>
    </submittedName>
</protein>
<organism evidence="1 2">
    <name type="scientific">Methylobacterium oxalidis</name>
    <dbReference type="NCBI Taxonomy" id="944322"/>
    <lineage>
        <taxon>Bacteria</taxon>
        <taxon>Pseudomonadati</taxon>
        <taxon>Pseudomonadota</taxon>
        <taxon>Alphaproteobacteria</taxon>
        <taxon>Hyphomicrobiales</taxon>
        <taxon>Methylobacteriaceae</taxon>
        <taxon>Methylobacterium</taxon>
    </lineage>
</organism>
<evidence type="ECO:0000313" key="1">
    <source>
        <dbReference type="EMBL" id="GLS62220.1"/>
    </source>
</evidence>
<comment type="caution">
    <text evidence="1">The sequence shown here is derived from an EMBL/GenBank/DDBJ whole genome shotgun (WGS) entry which is preliminary data.</text>
</comment>
<dbReference type="Proteomes" id="UP001156856">
    <property type="component" value="Unassembled WGS sequence"/>
</dbReference>